<gene>
    <name evidence="2" type="ORF">RCOM_0614600</name>
</gene>
<feature type="domain" description="Reverse transcriptase zinc-binding" evidence="1">
    <location>
        <begin position="2"/>
        <end position="38"/>
    </location>
</feature>
<dbReference type="Pfam" id="PF13966">
    <property type="entry name" value="zf-RVT"/>
    <property type="match status" value="1"/>
</dbReference>
<evidence type="ECO:0000259" key="1">
    <source>
        <dbReference type="Pfam" id="PF13966"/>
    </source>
</evidence>
<proteinExistence type="predicted"/>
<organism evidence="2 3">
    <name type="scientific">Ricinus communis</name>
    <name type="common">Castor bean</name>
    <dbReference type="NCBI Taxonomy" id="3988"/>
    <lineage>
        <taxon>Eukaryota</taxon>
        <taxon>Viridiplantae</taxon>
        <taxon>Streptophyta</taxon>
        <taxon>Embryophyta</taxon>
        <taxon>Tracheophyta</taxon>
        <taxon>Spermatophyta</taxon>
        <taxon>Magnoliopsida</taxon>
        <taxon>eudicotyledons</taxon>
        <taxon>Gunneridae</taxon>
        <taxon>Pentapetalae</taxon>
        <taxon>rosids</taxon>
        <taxon>fabids</taxon>
        <taxon>Malpighiales</taxon>
        <taxon>Euphorbiaceae</taxon>
        <taxon>Acalyphoideae</taxon>
        <taxon>Acalypheae</taxon>
        <taxon>Ricinus</taxon>
    </lineage>
</organism>
<evidence type="ECO:0000313" key="3">
    <source>
        <dbReference type="Proteomes" id="UP000008311"/>
    </source>
</evidence>
<dbReference type="AlphaFoldDB" id="B9SQZ3"/>
<protein>
    <recommendedName>
        <fullName evidence="1">Reverse transcriptase zinc-binding domain-containing protein</fullName>
    </recommendedName>
</protein>
<dbReference type="InterPro" id="IPR026960">
    <property type="entry name" value="RVT-Znf"/>
</dbReference>
<dbReference type="Proteomes" id="UP000008311">
    <property type="component" value="Unassembled WGS sequence"/>
</dbReference>
<dbReference type="EMBL" id="EQ974092">
    <property type="protein sequence ID" value="EEF33954.1"/>
    <property type="molecule type" value="Genomic_DNA"/>
</dbReference>
<reference evidence="3" key="1">
    <citation type="journal article" date="2010" name="Nat. Biotechnol.">
        <title>Draft genome sequence of the oilseed species Ricinus communis.</title>
        <authorList>
            <person name="Chan A.P."/>
            <person name="Crabtree J."/>
            <person name="Zhao Q."/>
            <person name="Lorenzi H."/>
            <person name="Orvis J."/>
            <person name="Puiu D."/>
            <person name="Melake-Berhan A."/>
            <person name="Jones K.M."/>
            <person name="Redman J."/>
            <person name="Chen G."/>
            <person name="Cahoon E.B."/>
            <person name="Gedil M."/>
            <person name="Stanke M."/>
            <person name="Haas B.J."/>
            <person name="Wortman J.R."/>
            <person name="Fraser-Liggett C.M."/>
            <person name="Ravel J."/>
            <person name="Rabinowicz P.D."/>
        </authorList>
    </citation>
    <scope>NUCLEOTIDE SEQUENCE [LARGE SCALE GENOMIC DNA]</scope>
    <source>
        <strain evidence="3">cv. Hale</strain>
    </source>
</reference>
<keyword evidence="3" id="KW-1185">Reference proteome</keyword>
<dbReference type="InParanoid" id="B9SQZ3"/>
<sequence length="54" mass="6275">MNLARRGIRVPPNCQVYGKEDESIEHMLFFCQHAHLTWFTSSSSYKLDPNGFKS</sequence>
<evidence type="ECO:0000313" key="2">
    <source>
        <dbReference type="EMBL" id="EEF33954.1"/>
    </source>
</evidence>
<name>B9SQZ3_RICCO</name>
<accession>B9SQZ3</accession>